<accession>A0A6I8PFT9</accession>
<dbReference type="FunCoup" id="A0A6I8PFT9">
    <property type="interactions" value="132"/>
</dbReference>
<evidence type="ECO:0000259" key="3">
    <source>
        <dbReference type="PROSITE" id="PS50225"/>
    </source>
</evidence>
<dbReference type="GO" id="GO:0016567">
    <property type="term" value="P:protein ubiquitination"/>
    <property type="evidence" value="ECO:0007669"/>
    <property type="project" value="UniProtKB-UniPathway"/>
</dbReference>
<dbReference type="InterPro" id="IPR001496">
    <property type="entry name" value="SOCS_box"/>
</dbReference>
<dbReference type="GO" id="GO:0045944">
    <property type="term" value="P:positive regulation of transcription by RNA polymerase II"/>
    <property type="evidence" value="ECO:0000318"/>
    <property type="project" value="GO_Central"/>
</dbReference>
<dbReference type="PRINTS" id="PR01415">
    <property type="entry name" value="ANKYRIN"/>
</dbReference>
<dbReference type="Gene3D" id="1.25.40.20">
    <property type="entry name" value="Ankyrin repeat-containing domain"/>
    <property type="match status" value="1"/>
</dbReference>
<reference evidence="4 5" key="1">
    <citation type="journal article" date="2008" name="Nature">
        <title>Genome analysis of the platypus reveals unique signatures of evolution.</title>
        <authorList>
            <person name="Warren W.C."/>
            <person name="Hillier L.W."/>
            <person name="Marshall Graves J.A."/>
            <person name="Birney E."/>
            <person name="Ponting C.P."/>
            <person name="Grutzner F."/>
            <person name="Belov K."/>
            <person name="Miller W."/>
            <person name="Clarke L."/>
            <person name="Chinwalla A.T."/>
            <person name="Yang S.P."/>
            <person name="Heger A."/>
            <person name="Locke D.P."/>
            <person name="Miethke P."/>
            <person name="Waters P.D."/>
            <person name="Veyrunes F."/>
            <person name="Fulton L."/>
            <person name="Fulton B."/>
            <person name="Graves T."/>
            <person name="Wallis J."/>
            <person name="Puente X.S."/>
            <person name="Lopez-Otin C."/>
            <person name="Ordonez G.R."/>
            <person name="Eichler E.E."/>
            <person name="Chen L."/>
            <person name="Cheng Z."/>
            <person name="Deakin J.E."/>
            <person name="Alsop A."/>
            <person name="Thompson K."/>
            <person name="Kirby P."/>
            <person name="Papenfuss A.T."/>
            <person name="Wakefield M.J."/>
            <person name="Olender T."/>
            <person name="Lancet D."/>
            <person name="Huttley G.A."/>
            <person name="Smit A.F."/>
            <person name="Pask A."/>
            <person name="Temple-Smith P."/>
            <person name="Batzer M.A."/>
            <person name="Walker J.A."/>
            <person name="Konkel M.K."/>
            <person name="Harris R.S."/>
            <person name="Whittington C.M."/>
            <person name="Wong E.S."/>
            <person name="Gemmell N.J."/>
            <person name="Buschiazzo E."/>
            <person name="Vargas Jentzsch I.M."/>
            <person name="Merkel A."/>
            <person name="Schmitz J."/>
            <person name="Zemann A."/>
            <person name="Churakov G."/>
            <person name="Kriegs J.O."/>
            <person name="Brosius J."/>
            <person name="Murchison E.P."/>
            <person name="Sachidanandam R."/>
            <person name="Smith C."/>
            <person name="Hannon G.J."/>
            <person name="Tsend-Ayush E."/>
            <person name="McMillan D."/>
            <person name="Attenborough R."/>
            <person name="Rens W."/>
            <person name="Ferguson-Smith M."/>
            <person name="Lefevre C.M."/>
            <person name="Sharp J.A."/>
            <person name="Nicholas K.R."/>
            <person name="Ray D.A."/>
            <person name="Kube M."/>
            <person name="Reinhardt R."/>
            <person name="Pringle T.H."/>
            <person name="Taylor J."/>
            <person name="Jones R.C."/>
            <person name="Nixon B."/>
            <person name="Dacheux J.L."/>
            <person name="Niwa H."/>
            <person name="Sekita Y."/>
            <person name="Huang X."/>
            <person name="Stark A."/>
            <person name="Kheradpour P."/>
            <person name="Kellis M."/>
            <person name="Flicek P."/>
            <person name="Chen Y."/>
            <person name="Webber C."/>
            <person name="Hardison R."/>
            <person name="Nelson J."/>
            <person name="Hallsworth-Pepin K."/>
            <person name="Delehaunty K."/>
            <person name="Markovic C."/>
            <person name="Minx P."/>
            <person name="Feng Y."/>
            <person name="Kremitzki C."/>
            <person name="Mitreva M."/>
            <person name="Glasscock J."/>
            <person name="Wylie T."/>
            <person name="Wohldmann P."/>
            <person name="Thiru P."/>
            <person name="Nhan M.N."/>
            <person name="Pohl C.S."/>
            <person name="Smith S.M."/>
            <person name="Hou S."/>
            <person name="Nefedov M."/>
            <person name="de Jong P.J."/>
            <person name="Renfree M.B."/>
            <person name="Mardis E.R."/>
            <person name="Wilson R.K."/>
        </authorList>
    </citation>
    <scope>NUCLEOTIDE SEQUENCE [LARGE SCALE GENOMIC DNA]</scope>
    <source>
        <strain evidence="4 5">Glennie</strain>
    </source>
</reference>
<comment type="pathway">
    <text evidence="1">Protein modification; protein ubiquitination.</text>
</comment>
<dbReference type="Pfam" id="PF12796">
    <property type="entry name" value="Ank_2"/>
    <property type="match status" value="2"/>
</dbReference>
<evidence type="ECO:0000256" key="2">
    <source>
        <dbReference type="PROSITE-ProRule" id="PRU00023"/>
    </source>
</evidence>
<name>A0A6I8PFT9_ORNAN</name>
<dbReference type="PANTHER" id="PTHR24118">
    <property type="entry name" value="POTE ANKYRIN DOMAIN"/>
    <property type="match status" value="1"/>
</dbReference>
<dbReference type="InterPro" id="IPR036036">
    <property type="entry name" value="SOCS_box-like_dom_sf"/>
</dbReference>
<sequence length="466" mass="51722">MDRLLEPAKGKLKIFQKMEQGNTLTAWAPADKYYTALVTGDLGQLQALTAKHYGDVNVVFEINKNEMEWQVKSPVTFGLSVRGCFSTIYPTARLPEPKDPGKAACCRHSGLWSLEYKRELTNPLCIAAGHGHTDCVRHLLHEHANADATPGGRSALHEACQAGHTDCTQLLLDYQANPNLLSDEGFAPLHLCRSQNTLGCAKILVKYGALVDQPSEETQETPLHTAAEHGLPDHVYLYLKNGARVDPKNSHKETPLSVACGQAKKLEDQACYLRVCKLLLLYGADVNSTDEEDKSPLHKASKNANHGLVQLLLRNKADINAIDYNGASPMACVLQSASFKRELKPHQTVQMLLNHGSQKIWPAAFEKVLKLCASTPEVIEILFNSYSQNCVSEKWRAAIPKEIFQMHLSFYQSLFTLSCTTRGLQHLCRCAIRKQLGSKCYDLIPLLPVPKSLQNFLLLEPKGIVF</sequence>
<dbReference type="Gene3D" id="1.10.750.20">
    <property type="entry name" value="SOCS box"/>
    <property type="match status" value="1"/>
</dbReference>
<organism evidence="4 5">
    <name type="scientific">Ornithorhynchus anatinus</name>
    <name type="common">Duckbill platypus</name>
    <dbReference type="NCBI Taxonomy" id="9258"/>
    <lineage>
        <taxon>Eukaryota</taxon>
        <taxon>Metazoa</taxon>
        <taxon>Chordata</taxon>
        <taxon>Craniata</taxon>
        <taxon>Vertebrata</taxon>
        <taxon>Euteleostomi</taxon>
        <taxon>Mammalia</taxon>
        <taxon>Monotremata</taxon>
        <taxon>Ornithorhynchidae</taxon>
        <taxon>Ornithorhynchus</taxon>
    </lineage>
</organism>
<dbReference type="OMA" id="DARNGCG"/>
<dbReference type="Proteomes" id="UP000002279">
    <property type="component" value="Chromosome 7"/>
</dbReference>
<gene>
    <name evidence="4" type="primary">ASB18</name>
</gene>
<dbReference type="UniPathway" id="UPA00143"/>
<dbReference type="GeneTree" id="ENSGT00940000162056"/>
<dbReference type="InterPro" id="IPR002110">
    <property type="entry name" value="Ankyrin_rpt"/>
</dbReference>
<protein>
    <submittedName>
        <fullName evidence="4">Ankyrin repeat and SOCS box containing 18</fullName>
    </submittedName>
</protein>
<dbReference type="SUPFAM" id="SSF48403">
    <property type="entry name" value="Ankyrin repeat"/>
    <property type="match status" value="1"/>
</dbReference>
<keyword evidence="5" id="KW-1185">Reference proteome</keyword>
<feature type="repeat" description="ANK" evidence="2">
    <location>
        <begin position="292"/>
        <end position="324"/>
    </location>
</feature>
<dbReference type="PROSITE" id="PS50225">
    <property type="entry name" value="SOCS"/>
    <property type="match status" value="1"/>
</dbReference>
<evidence type="ECO:0000256" key="1">
    <source>
        <dbReference type="ARBA" id="ARBA00004906"/>
    </source>
</evidence>
<feature type="repeat" description="ANK" evidence="2">
    <location>
        <begin position="151"/>
        <end position="183"/>
    </location>
</feature>
<dbReference type="PANTHER" id="PTHR24118:SF76">
    <property type="entry name" value="ANKYRIN REPEAT AND SOCS BOX PROTEIN 18"/>
    <property type="match status" value="1"/>
</dbReference>
<dbReference type="SMART" id="SM00248">
    <property type="entry name" value="ANK"/>
    <property type="match status" value="7"/>
</dbReference>
<keyword evidence="2" id="KW-0040">ANK repeat</keyword>
<dbReference type="InterPro" id="IPR036770">
    <property type="entry name" value="Ankyrin_rpt-contain_sf"/>
</dbReference>
<dbReference type="Pfam" id="PF07525">
    <property type="entry name" value="SOCS_box"/>
    <property type="match status" value="1"/>
</dbReference>
<feature type="repeat" description="ANK" evidence="2">
    <location>
        <begin position="218"/>
        <end position="250"/>
    </location>
</feature>
<feature type="domain" description="SOCS box" evidence="3">
    <location>
        <begin position="424"/>
        <end position="457"/>
    </location>
</feature>
<dbReference type="Pfam" id="PF00023">
    <property type="entry name" value="Ank"/>
    <property type="match status" value="1"/>
</dbReference>
<reference evidence="4" key="2">
    <citation type="submission" date="2025-08" db="UniProtKB">
        <authorList>
            <consortium name="Ensembl"/>
        </authorList>
    </citation>
    <scope>IDENTIFICATION</scope>
    <source>
        <strain evidence="4">Glennie</strain>
    </source>
</reference>
<dbReference type="CDD" id="cd03723">
    <property type="entry name" value="SOCS_ASB4_ASB18"/>
    <property type="match status" value="1"/>
</dbReference>
<dbReference type="AlphaFoldDB" id="A0A6I8PFT9"/>
<reference evidence="4" key="3">
    <citation type="submission" date="2025-09" db="UniProtKB">
        <authorList>
            <consortium name="Ensembl"/>
        </authorList>
    </citation>
    <scope>IDENTIFICATION</scope>
    <source>
        <strain evidence="4">Glennie</strain>
    </source>
</reference>
<dbReference type="SUPFAM" id="SSF158235">
    <property type="entry name" value="SOCS box-like"/>
    <property type="match status" value="1"/>
</dbReference>
<dbReference type="SMART" id="SM00969">
    <property type="entry name" value="SOCS_box"/>
    <property type="match status" value="1"/>
</dbReference>
<dbReference type="GO" id="GO:0000976">
    <property type="term" value="F:transcription cis-regulatory region binding"/>
    <property type="evidence" value="ECO:0000318"/>
    <property type="project" value="GO_Central"/>
</dbReference>
<evidence type="ECO:0000313" key="5">
    <source>
        <dbReference type="Proteomes" id="UP000002279"/>
    </source>
</evidence>
<dbReference type="GO" id="GO:0035556">
    <property type="term" value="P:intracellular signal transduction"/>
    <property type="evidence" value="ECO:0007669"/>
    <property type="project" value="InterPro"/>
</dbReference>
<dbReference type="Bgee" id="ENSOANG00000002384">
    <property type="expression patterns" value="Expressed in heart"/>
</dbReference>
<dbReference type="Ensembl" id="ENSOANT00000058774.1">
    <property type="protein sequence ID" value="ENSOANP00000050908.1"/>
    <property type="gene ID" value="ENSOANG00000002384.2"/>
</dbReference>
<dbReference type="FunFam" id="1.10.750.20:FF:000001">
    <property type="entry name" value="Ankyrin repeat and SOCS box containing 1"/>
    <property type="match status" value="1"/>
</dbReference>
<dbReference type="InParanoid" id="A0A6I8PFT9"/>
<dbReference type="GO" id="GO:0005634">
    <property type="term" value="C:nucleus"/>
    <property type="evidence" value="ECO:0000318"/>
    <property type="project" value="GO_Central"/>
</dbReference>
<dbReference type="PROSITE" id="PS50088">
    <property type="entry name" value="ANK_REPEAT"/>
    <property type="match status" value="4"/>
</dbReference>
<evidence type="ECO:0000313" key="4">
    <source>
        <dbReference type="Ensembl" id="ENSOANP00000050908.1"/>
    </source>
</evidence>
<dbReference type="PROSITE" id="PS50297">
    <property type="entry name" value="ANK_REP_REGION"/>
    <property type="match status" value="3"/>
</dbReference>
<proteinExistence type="predicted"/>
<feature type="repeat" description="ANK" evidence="2">
    <location>
        <begin position="184"/>
        <end position="216"/>
    </location>
</feature>